<keyword evidence="1" id="KW-1133">Transmembrane helix</keyword>
<keyword evidence="1 3" id="KW-0812">Transmembrane</keyword>
<dbReference type="GeneID" id="117664004"/>
<dbReference type="Proteomes" id="UP001652622">
    <property type="component" value="Unplaced"/>
</dbReference>
<feature type="transmembrane region" description="Helical" evidence="1">
    <location>
        <begin position="63"/>
        <end position="89"/>
    </location>
</feature>
<keyword evidence="1" id="KW-0472">Membrane</keyword>
<gene>
    <name evidence="3" type="primary">TMEM217</name>
</gene>
<dbReference type="CTD" id="221468"/>
<dbReference type="KEGG" id="pgut:117664004"/>
<dbReference type="RefSeq" id="XP_034270576.1">
    <property type="nucleotide sequence ID" value="XM_034414685.1"/>
</dbReference>
<name>A0A6P9BR81_PANGU</name>
<feature type="transmembrane region" description="Helical" evidence="1">
    <location>
        <begin position="24"/>
        <end position="43"/>
    </location>
</feature>
<dbReference type="InterPro" id="IPR027862">
    <property type="entry name" value="DUF4534"/>
</dbReference>
<feature type="transmembrane region" description="Helical" evidence="1">
    <location>
        <begin position="101"/>
        <end position="120"/>
    </location>
</feature>
<organism evidence="2 3">
    <name type="scientific">Pantherophis guttatus</name>
    <name type="common">Corn snake</name>
    <name type="synonym">Elaphe guttata</name>
    <dbReference type="NCBI Taxonomy" id="94885"/>
    <lineage>
        <taxon>Eukaryota</taxon>
        <taxon>Metazoa</taxon>
        <taxon>Chordata</taxon>
        <taxon>Craniata</taxon>
        <taxon>Vertebrata</taxon>
        <taxon>Euteleostomi</taxon>
        <taxon>Lepidosauria</taxon>
        <taxon>Squamata</taxon>
        <taxon>Bifurcata</taxon>
        <taxon>Unidentata</taxon>
        <taxon>Episquamata</taxon>
        <taxon>Toxicofera</taxon>
        <taxon>Serpentes</taxon>
        <taxon>Colubroidea</taxon>
        <taxon>Colubridae</taxon>
        <taxon>Colubrinae</taxon>
        <taxon>Pantherophis</taxon>
    </lineage>
</organism>
<protein>
    <submittedName>
        <fullName evidence="3">Transmembrane protein 217</fullName>
    </submittedName>
</protein>
<accession>A0A6P9BR81</accession>
<evidence type="ECO:0000313" key="3">
    <source>
        <dbReference type="RefSeq" id="XP_034270576.1"/>
    </source>
</evidence>
<proteinExistence type="predicted"/>
<keyword evidence="2" id="KW-1185">Reference proteome</keyword>
<evidence type="ECO:0000313" key="2">
    <source>
        <dbReference type="Proteomes" id="UP001652622"/>
    </source>
</evidence>
<dbReference type="AlphaFoldDB" id="A0A6P9BR81"/>
<dbReference type="PANTHER" id="PTHR34928">
    <property type="entry name" value="TRANSMEMBRANE PROTEIN 217"/>
    <property type="match status" value="1"/>
</dbReference>
<feature type="transmembrane region" description="Helical" evidence="1">
    <location>
        <begin position="140"/>
        <end position="162"/>
    </location>
</feature>
<evidence type="ECO:0000256" key="1">
    <source>
        <dbReference type="SAM" id="Phobius"/>
    </source>
</evidence>
<dbReference type="PANTHER" id="PTHR34928:SF3">
    <property type="entry name" value="TRANSMEMBRANE PROTEIN 217B-RELATED"/>
    <property type="match status" value="1"/>
</dbReference>
<sequence length="198" mass="22960">MAIISPDTVIPLFGDGICGITPKAGSVVAGVYMILMTNMYLIFEFRHLSLTLIILGKIKVKGLTWIIPYCYYTAIVLAFITYPICFYYLYCIYKRKTIGLYVYFAWIIFYDALNIVIVVVTSQIGRLFSFPISPLEWFGLAIRIPVDCFWLCFIVTYVVLLVEGKRVGRMSMRQRRTSRYITEPPKFRLGISVKRVHW</sequence>
<reference evidence="3" key="1">
    <citation type="submission" date="2025-08" db="UniProtKB">
        <authorList>
            <consortium name="RefSeq"/>
        </authorList>
    </citation>
    <scope>IDENTIFICATION</scope>
    <source>
        <tissue evidence="3">Blood</tissue>
    </source>
</reference>
<dbReference type="Pfam" id="PF15049">
    <property type="entry name" value="DUF4534"/>
    <property type="match status" value="1"/>
</dbReference>
<dbReference type="OMA" id="IWILFYE"/>